<dbReference type="Proteomes" id="UP001515500">
    <property type="component" value="Chromosome 2"/>
</dbReference>
<feature type="compositionally biased region" description="Gly residues" evidence="2">
    <location>
        <begin position="21"/>
        <end position="35"/>
    </location>
</feature>
<feature type="coiled-coil region" evidence="1">
    <location>
        <begin position="211"/>
        <end position="238"/>
    </location>
</feature>
<gene>
    <name evidence="4" type="primary">LOC120273497</name>
</gene>
<reference evidence="4" key="1">
    <citation type="submission" date="2025-08" db="UniProtKB">
        <authorList>
            <consortium name="RefSeq"/>
        </authorList>
    </citation>
    <scope>IDENTIFICATION</scope>
</reference>
<sequence>MVTKLSKASTCFIPEFPQFTRGGGGGGGGGDGGSGSSYRSDYDEGVGEGRGESEAYGNGAGGGGGGGDGGNCRGFSYGQGSSFGYGFSGGVIGMQVANLTNLVEGDSEVQRTLLKKLRTKAVGEADNDIDSAESSTIAEPRTLLENERPFEEYISPQEHDPSLEELLAKYIQGDVDPFDEQSQEKNLNLENVFAEFIQNIEANIKTFQISQQNQQDSIHDLENQIERLVKEVPLENNKEVCESDEEMGEKGQDV</sequence>
<keyword evidence="3" id="KW-1185">Reference proteome</keyword>
<evidence type="ECO:0000313" key="4">
    <source>
        <dbReference type="RefSeq" id="XP_039136065.1"/>
    </source>
</evidence>
<keyword evidence="1" id="KW-0175">Coiled coil</keyword>
<organism evidence="3 4">
    <name type="scientific">Dioscorea cayennensis subsp. rotundata</name>
    <name type="common">White Guinea yam</name>
    <name type="synonym">Dioscorea rotundata</name>
    <dbReference type="NCBI Taxonomy" id="55577"/>
    <lineage>
        <taxon>Eukaryota</taxon>
        <taxon>Viridiplantae</taxon>
        <taxon>Streptophyta</taxon>
        <taxon>Embryophyta</taxon>
        <taxon>Tracheophyta</taxon>
        <taxon>Spermatophyta</taxon>
        <taxon>Magnoliopsida</taxon>
        <taxon>Liliopsida</taxon>
        <taxon>Dioscoreales</taxon>
        <taxon>Dioscoreaceae</taxon>
        <taxon>Dioscorea</taxon>
    </lineage>
</organism>
<accession>A0AB40C885</accession>
<feature type="region of interest" description="Disordered" evidence="2">
    <location>
        <begin position="19"/>
        <end position="62"/>
    </location>
</feature>
<dbReference type="RefSeq" id="XP_039136065.1">
    <property type="nucleotide sequence ID" value="XM_039280131.1"/>
</dbReference>
<dbReference type="AlphaFoldDB" id="A0AB40C885"/>
<evidence type="ECO:0000313" key="3">
    <source>
        <dbReference type="Proteomes" id="UP001515500"/>
    </source>
</evidence>
<protein>
    <submittedName>
        <fullName evidence="4">Keratin, type I cytoskeletal 14-like</fullName>
    </submittedName>
</protein>
<evidence type="ECO:0000256" key="1">
    <source>
        <dbReference type="SAM" id="Coils"/>
    </source>
</evidence>
<name>A0AB40C885_DIOCR</name>
<proteinExistence type="predicted"/>
<evidence type="ECO:0000256" key="2">
    <source>
        <dbReference type="SAM" id="MobiDB-lite"/>
    </source>
</evidence>
<dbReference type="GeneID" id="120273497"/>